<accession>A0ACA9QKM4</accession>
<protein>
    <submittedName>
        <fullName evidence="1">5441_t:CDS:1</fullName>
    </submittedName>
</protein>
<feature type="non-terminal residue" evidence="1">
    <location>
        <position position="1"/>
    </location>
</feature>
<dbReference type="Proteomes" id="UP000789702">
    <property type="component" value="Unassembled WGS sequence"/>
</dbReference>
<organism evidence="1 2">
    <name type="scientific">Dentiscutata heterogama</name>
    <dbReference type="NCBI Taxonomy" id="1316150"/>
    <lineage>
        <taxon>Eukaryota</taxon>
        <taxon>Fungi</taxon>
        <taxon>Fungi incertae sedis</taxon>
        <taxon>Mucoromycota</taxon>
        <taxon>Glomeromycotina</taxon>
        <taxon>Glomeromycetes</taxon>
        <taxon>Diversisporales</taxon>
        <taxon>Gigasporaceae</taxon>
        <taxon>Dentiscutata</taxon>
    </lineage>
</organism>
<evidence type="ECO:0000313" key="2">
    <source>
        <dbReference type="Proteomes" id="UP000789702"/>
    </source>
</evidence>
<feature type="non-terminal residue" evidence="1">
    <location>
        <position position="58"/>
    </location>
</feature>
<evidence type="ECO:0000313" key="1">
    <source>
        <dbReference type="EMBL" id="CAG8752535.1"/>
    </source>
</evidence>
<name>A0ACA9QKM4_9GLOM</name>
<gene>
    <name evidence="1" type="ORF">DHETER_LOCUS14732</name>
</gene>
<comment type="caution">
    <text evidence="1">The sequence shown here is derived from an EMBL/GenBank/DDBJ whole genome shotgun (WGS) entry which is preliminary data.</text>
</comment>
<reference evidence="1" key="1">
    <citation type="submission" date="2021-06" db="EMBL/GenBank/DDBJ databases">
        <authorList>
            <person name="Kallberg Y."/>
            <person name="Tangrot J."/>
            <person name="Rosling A."/>
        </authorList>
    </citation>
    <scope>NUCLEOTIDE SEQUENCE</scope>
    <source>
        <strain evidence="1">IL203A</strain>
    </source>
</reference>
<keyword evidence="2" id="KW-1185">Reference proteome</keyword>
<dbReference type="EMBL" id="CAJVPU010046887">
    <property type="protein sequence ID" value="CAG8752535.1"/>
    <property type="molecule type" value="Genomic_DNA"/>
</dbReference>
<proteinExistence type="predicted"/>
<sequence>PAVCLANVEELPTQNTDPDDEPSMEEKLEESVNSAPLEPEEKARACAMLLARRDTFAP</sequence>